<dbReference type="InterPro" id="IPR058188">
    <property type="entry name" value="YxiG-like"/>
</dbReference>
<reference evidence="2" key="1">
    <citation type="submission" date="2024-01" db="EMBL/GenBank/DDBJ databases">
        <title>First draft genome sequence data of TA4-1, the type strain of Gram-positive actinobacterium Streptomyces chiangmaiensis.</title>
        <authorList>
            <person name="Yasawong M."/>
            <person name="Nantapong N."/>
        </authorList>
    </citation>
    <scope>NUCLEOTIDE SEQUENCE</scope>
    <source>
        <strain evidence="2">TA4-1</strain>
    </source>
</reference>
<accession>A0ABU7FSR2</accession>
<proteinExistence type="predicted"/>
<dbReference type="Pfam" id="PF24712">
    <property type="entry name" value="YxiG_2"/>
    <property type="match status" value="1"/>
</dbReference>
<comment type="caution">
    <text evidence="2">The sequence shown here is derived from an EMBL/GenBank/DDBJ whole genome shotgun (WGS) entry which is preliminary data.</text>
</comment>
<feature type="domain" description="YxiG-like" evidence="1">
    <location>
        <begin position="2"/>
        <end position="156"/>
    </location>
</feature>
<protein>
    <recommendedName>
        <fullName evidence="1">YxiG-like domain-containing protein</fullName>
    </recommendedName>
</protein>
<dbReference type="Proteomes" id="UP001333996">
    <property type="component" value="Unassembled WGS sequence"/>
</dbReference>
<evidence type="ECO:0000313" key="2">
    <source>
        <dbReference type="EMBL" id="MED7826951.1"/>
    </source>
</evidence>
<organism evidence="2 3">
    <name type="scientific">Streptomyces chiangmaiensis</name>
    <dbReference type="NCBI Taxonomy" id="766497"/>
    <lineage>
        <taxon>Bacteria</taxon>
        <taxon>Bacillati</taxon>
        <taxon>Actinomycetota</taxon>
        <taxon>Actinomycetes</taxon>
        <taxon>Kitasatosporales</taxon>
        <taxon>Streptomycetaceae</taxon>
        <taxon>Streptomyces</taxon>
    </lineage>
</organism>
<dbReference type="EMBL" id="JAYWVC010000191">
    <property type="protein sequence ID" value="MED7826951.1"/>
    <property type="molecule type" value="Genomic_DNA"/>
</dbReference>
<dbReference type="RefSeq" id="WP_329511341.1">
    <property type="nucleotide sequence ID" value="NZ_BAAAYZ010000017.1"/>
</dbReference>
<name>A0ABU7FSR2_9ACTN</name>
<gene>
    <name evidence="2" type="ORF">VXC91_34705</name>
</gene>
<evidence type="ECO:0000313" key="3">
    <source>
        <dbReference type="Proteomes" id="UP001333996"/>
    </source>
</evidence>
<sequence>MDVPDLQRLLDEMFDHALIYHGYADYMRDYELIVYMAADPSTDIRPARYRYLFRHCVEARCRTSLAPATWQASLDDKLTTHENRKDLDGFIWGVKWQPLYPGATIVSRSEAAARWAQAIGIDFHEVRIETNAHDLTLVFSDVQVSKVPPGYAPFTVVDE</sequence>
<keyword evidence="3" id="KW-1185">Reference proteome</keyword>
<evidence type="ECO:0000259" key="1">
    <source>
        <dbReference type="Pfam" id="PF24712"/>
    </source>
</evidence>